<reference evidence="16" key="1">
    <citation type="submission" date="2024-02" db="UniProtKB">
        <authorList>
            <consortium name="WormBaseParasite"/>
        </authorList>
    </citation>
    <scope>IDENTIFICATION</scope>
</reference>
<dbReference type="InterPro" id="IPR000602">
    <property type="entry name" value="Glyco_hydro_38_N"/>
</dbReference>
<dbReference type="InterPro" id="IPR011682">
    <property type="entry name" value="Glyco_hydro_38_C"/>
</dbReference>
<dbReference type="GO" id="GO:0004572">
    <property type="term" value="F:mannosyl-oligosaccharide 1,3-1,6-alpha-mannosidase activity"/>
    <property type="evidence" value="ECO:0007669"/>
    <property type="project" value="UniProtKB-EC"/>
</dbReference>
<keyword evidence="13" id="KW-0472">Membrane</keyword>
<dbReference type="InterPro" id="IPR013780">
    <property type="entry name" value="Glyco_hydro_b"/>
</dbReference>
<dbReference type="Pfam" id="PF07748">
    <property type="entry name" value="Glyco_hydro_38C"/>
    <property type="match status" value="1"/>
</dbReference>
<dbReference type="SMART" id="SM00872">
    <property type="entry name" value="Alpha-mann_mid"/>
    <property type="match status" value="1"/>
</dbReference>
<feature type="compositionally biased region" description="Basic and acidic residues" evidence="12">
    <location>
        <begin position="1583"/>
        <end position="1599"/>
    </location>
</feature>
<evidence type="ECO:0000256" key="4">
    <source>
        <dbReference type="ARBA" id="ARBA00022801"/>
    </source>
</evidence>
<dbReference type="InterPro" id="IPR050843">
    <property type="entry name" value="Glycosyl_Hydrlase_38"/>
</dbReference>
<dbReference type="PANTHER" id="PTHR11607:SF3">
    <property type="entry name" value="LYSOSOMAL ALPHA-MANNOSIDASE"/>
    <property type="match status" value="1"/>
</dbReference>
<evidence type="ECO:0000313" key="15">
    <source>
        <dbReference type="Proteomes" id="UP000035681"/>
    </source>
</evidence>
<sequence length="1873" mass="216068">MRYQGININSLQARRFKKRFSIFFVATTIFLYFYLVFYLPSTNIDIIINKHYFKPQDDEQMLKVYSNIHFEKYFMIGRKGYYDVNYDKKNKKDMRKINVFLIPHSHNDPGWLKTFKDYYTEDVSQILYGMLEYLSKNNKMKFVYVEMAFFELFYSTLSLSNRQKVKKLLLSEKLEIITGGWVMTDEANSHFYSQIIQLFEGHEFLRNNLQYIPKNHWAIDPFGLSPTMAYIIKEAGFEHMAIQRVHYLVKQYFAVRKLFEFQWRQLWSGGLLNESNKTDMFTHIFPYTGYTSSETCGPDQNICFMYDFNKNLDDGFYNNQYKSMLGEDSETIADQFRKKSLLFRGPNIFVPLGSDFSFTMREEWQSVYENYKKIIDKINDSPELNMHVQFGTLNDYFKANDKSIQKENIRIPIITGDFFTYCDRDEDYWSGYYTSRPFYKRFDRVLIDYLRSAEIIFSTVLGKTSLNDIDNFLKLVDYNKLVYARRALSLFQHHDGVTGTAKDHVVVDYGRRLFKAIQNCYSIIEKCIQYDMTKQLFDSSQISILTKVNFPHKLTRIRKFNVNKNILIFNPHTRNINNEVICTKIGGEKIFIIKGIDINKQEIHPTIKKKNGKLLITNRSYKLCFISSFKPLEVKIFKLTTPEEVGSMPYIAKIYTSMKFIITNNIFKEYENLVYSMYNPSFIVSELHGLRINKKTGYVSTINNSPVSISYDYYKETTILPNSGAYIFTPDGPSKPLDSSKNSYIISKGIIYQKVVINGPEDYNLVQSIESTITSPHYIDVYNIININKHVETEIAMKIKTNKVGRQYMIKNGNVFYTDLNGYQIIKRKRLDKLPIQGNFYPMPSTVFIQDNNKRLTVLSNQPLGCSSQEEGSVEVILDRKHFFDDSRGLEQGITDNLPTRSRFRILIEDINKYSKNNNRKFDSFSVTGYLSGKALLANQKLQYNLIQMEIDKSITDMNYNLSIIKNELPYNIHIVTLRTLTSPENYGRGGKPDSEYERVQRKPLKSAAMILQNIAYDDSVGENLPSQSFTKNSEIYINDYIIDNLITSYQRTSLTMLYKLEEKTRNGFVDIKPMELKTLKNILIKRDVGGMFDEINRVKRAKKNKKSSATEKPKSEEEENSLANPYSYGDGNMDGSNSFNYNYTDGLGDYSNSGFGGGGEFNELFNDNGEESEKKSEKGKDKGKNKKSKESSKKGKDKTPSTTEASIDGMDLQGNGLDYNGDFENGNDSNSFGEKEDNEIPTLTTKKSGKENKSKSKKSKDDKKKKKDKSNDKDNLEGQDNELPELGESHESNFSEDGFGEHEGLENKIIDEPTKKPGNKGKSKDKKSKEDKKKKNDKSDDEDNFEGKDNELPGLEGNNYDEGGLGENESLGNEVYDETSKKPGKKDKTKDKSKNKEKSKEDSKKKEDKSDNDEYNFEGKDNKLPGLGGNYEDIYGGDGFGEHENTGNEISDEKTKKPNKKQKNNGKGKNKKETTNTNESMENGLESGGGENSDFYGGGSENEHGNSIDDGQGESDNKDKEKEKSKEKGKGKSKKKDKKNSSSKKDNLEQQENPEYPSGEDDYKNNGDGEGLPSEYENGSDDLEKNLENETTDKNEKKKKEKKEKSKKKKEKKKKEEEEEKNEDDINGEMIYEGSGDTGPKENQNNSKNNNENPDYYENPKMNNAYYTEDENNNNQNQGKNNTENEGKLENMEDHEKKGENFGTGGNLGPNGNMNPHQNNFQKPNKPSMFSRIINNPLVTSLGGMGLGLGAAFGLQRWQMRRMQKNMMYQQAMMTGQNPFLWKQQRKMQKQQFKQWKKDYKKQNRRPGFFSRIFGRNRNRPMGNQYPNYYGNRGSFGRNGPGFGNQNMYNGGFNRQASMRGRRNNYGGNDYY</sequence>
<feature type="compositionally biased region" description="Basic and acidic residues" evidence="12">
    <location>
        <begin position="1684"/>
        <end position="1701"/>
    </location>
</feature>
<feature type="transmembrane region" description="Helical" evidence="13">
    <location>
        <begin position="20"/>
        <end position="39"/>
    </location>
</feature>
<evidence type="ECO:0000256" key="6">
    <source>
        <dbReference type="ARBA" id="ARBA00023157"/>
    </source>
</evidence>
<dbReference type="Gene3D" id="2.70.98.30">
    <property type="entry name" value="Golgi alpha-mannosidase II, domain 4"/>
    <property type="match status" value="1"/>
</dbReference>
<feature type="transmembrane region" description="Helical" evidence="13">
    <location>
        <begin position="1739"/>
        <end position="1759"/>
    </location>
</feature>
<dbReference type="Gene3D" id="3.20.110.10">
    <property type="entry name" value="Glycoside hydrolase 38, N terminal domain"/>
    <property type="match status" value="1"/>
</dbReference>
<dbReference type="SUPFAM" id="SSF88688">
    <property type="entry name" value="Families 57/38 glycoside transferase middle domain"/>
    <property type="match status" value="1"/>
</dbReference>
<keyword evidence="4" id="KW-0378">Hydrolase</keyword>
<evidence type="ECO:0000256" key="13">
    <source>
        <dbReference type="SAM" id="Phobius"/>
    </source>
</evidence>
<dbReference type="SUPFAM" id="SSF74650">
    <property type="entry name" value="Galactose mutarotase-like"/>
    <property type="match status" value="1"/>
</dbReference>
<evidence type="ECO:0000256" key="9">
    <source>
        <dbReference type="ARBA" id="ARBA00066412"/>
    </source>
</evidence>
<evidence type="ECO:0000256" key="7">
    <source>
        <dbReference type="ARBA" id="ARBA00023295"/>
    </source>
</evidence>
<dbReference type="GO" id="GO:0006013">
    <property type="term" value="P:mannose metabolic process"/>
    <property type="evidence" value="ECO:0007669"/>
    <property type="project" value="InterPro"/>
</dbReference>
<keyword evidence="15" id="KW-1185">Reference proteome</keyword>
<evidence type="ECO:0000256" key="8">
    <source>
        <dbReference type="ARBA" id="ARBA00059516"/>
    </source>
</evidence>
<name>A0AAF5I0X0_STRER</name>
<feature type="region of interest" description="Disordered" evidence="12">
    <location>
        <begin position="1162"/>
        <end position="1727"/>
    </location>
</feature>
<feature type="domain" description="Glycoside hydrolase family 38 central" evidence="14">
    <location>
        <begin position="427"/>
        <end position="513"/>
    </location>
</feature>
<dbReference type="EC" id="3.2.1.114" evidence="9"/>
<evidence type="ECO:0000256" key="2">
    <source>
        <dbReference type="ARBA" id="ARBA00009792"/>
    </source>
</evidence>
<evidence type="ECO:0000259" key="14">
    <source>
        <dbReference type="SMART" id="SM00872"/>
    </source>
</evidence>
<feature type="compositionally biased region" description="Basic residues" evidence="12">
    <location>
        <begin position="1458"/>
        <end position="1471"/>
    </location>
</feature>
<dbReference type="GO" id="GO:0000139">
    <property type="term" value="C:Golgi membrane"/>
    <property type="evidence" value="ECO:0007669"/>
    <property type="project" value="TreeGrafter"/>
</dbReference>
<keyword evidence="13" id="KW-0812">Transmembrane</keyword>
<keyword evidence="13" id="KW-1133">Transmembrane helix</keyword>
<feature type="compositionally biased region" description="Low complexity" evidence="12">
    <location>
        <begin position="1476"/>
        <end position="1486"/>
    </location>
</feature>
<feature type="compositionally biased region" description="Basic residues" evidence="12">
    <location>
        <begin position="1318"/>
        <end position="1327"/>
    </location>
</feature>
<dbReference type="InterPro" id="IPR028995">
    <property type="entry name" value="Glyco_hydro_57/38_cen_sf"/>
</dbReference>
<comment type="catalytic activity">
    <reaction evidence="11">
        <text>N(4)-{beta-D-GlcNAc-(1-&gt;2)-alpha-D-Man-(1-&gt;3)-[alpha-D-Man-(1-&gt;3)-[alpha-D-Man-(1-&gt;6)]-alpha-D-Man-(1-&gt;6)]-beta-D-Man-(1-&gt;4)-beta-D-GlcNAc-(1-&gt;4)-beta-D-GlcNAc}-L-asparaginyl-[protein] + 2 H2O = 2 alpha-D-mannopyranose + an N(4)-{beta-D-GlcNAc-(1-&gt;2)-alpha-D-Man-(1-&gt;3)-[alpha-D-Man-(1-&gt;6)]-beta-D-Man-(1-&gt;4)-beta-D-GlcNAc-(1-&gt;4)-beta-D-GlcNAc}-L-asparaginyl-[protein]</text>
        <dbReference type="Rhea" id="RHEA:56052"/>
        <dbReference type="Rhea" id="RHEA-COMP:14368"/>
        <dbReference type="Rhea" id="RHEA-COMP:14369"/>
        <dbReference type="ChEBI" id="CHEBI:15377"/>
        <dbReference type="ChEBI" id="CHEBI:28729"/>
        <dbReference type="ChEBI" id="CHEBI:60615"/>
        <dbReference type="ChEBI" id="CHEBI:60625"/>
        <dbReference type="EC" id="3.2.1.114"/>
    </reaction>
</comment>
<feature type="compositionally biased region" description="Basic and acidic residues" evidence="12">
    <location>
        <begin position="1441"/>
        <end position="1457"/>
    </location>
</feature>
<feature type="compositionally biased region" description="Gly residues" evidence="12">
    <location>
        <begin position="1487"/>
        <end position="1501"/>
    </location>
</feature>
<dbReference type="InterPro" id="IPR037094">
    <property type="entry name" value="Glyco_hydro_38_cen_sf"/>
</dbReference>
<evidence type="ECO:0000256" key="5">
    <source>
        <dbReference type="ARBA" id="ARBA00022833"/>
    </source>
</evidence>
<proteinExistence type="inferred from homology"/>
<feature type="compositionally biased region" description="Basic and acidic residues" evidence="12">
    <location>
        <begin position="1540"/>
        <end position="1549"/>
    </location>
</feature>
<evidence type="ECO:0000256" key="12">
    <source>
        <dbReference type="SAM" id="MobiDB-lite"/>
    </source>
</evidence>
<feature type="compositionally biased region" description="Basic and acidic residues" evidence="12">
    <location>
        <begin position="1379"/>
        <end position="1410"/>
    </location>
</feature>
<keyword evidence="3" id="KW-0479">Metal-binding</keyword>
<feature type="compositionally biased region" description="Basic and acidic residues" evidence="12">
    <location>
        <begin position="1516"/>
        <end position="1531"/>
    </location>
</feature>
<dbReference type="GO" id="GO:0030246">
    <property type="term" value="F:carbohydrate binding"/>
    <property type="evidence" value="ECO:0007669"/>
    <property type="project" value="InterPro"/>
</dbReference>
<dbReference type="GO" id="GO:0046872">
    <property type="term" value="F:metal ion binding"/>
    <property type="evidence" value="ECO:0007669"/>
    <property type="project" value="UniProtKB-KW"/>
</dbReference>
<dbReference type="InterPro" id="IPR015341">
    <property type="entry name" value="Glyco_hydro_38_cen"/>
</dbReference>
<feature type="compositionally biased region" description="Polar residues" evidence="12">
    <location>
        <begin position="1717"/>
        <end position="1726"/>
    </location>
</feature>
<dbReference type="SUPFAM" id="SSF88713">
    <property type="entry name" value="Glycoside hydrolase/deacetylase"/>
    <property type="match status" value="1"/>
</dbReference>
<dbReference type="PANTHER" id="PTHR11607">
    <property type="entry name" value="ALPHA-MANNOSIDASE"/>
    <property type="match status" value="1"/>
</dbReference>
<feature type="compositionally biased region" description="Low complexity" evidence="12">
    <location>
        <begin position="1674"/>
        <end position="1683"/>
    </location>
</feature>
<feature type="region of interest" description="Disordered" evidence="12">
    <location>
        <begin position="1101"/>
        <end position="1132"/>
    </location>
</feature>
<keyword evidence="7" id="KW-0326">Glycosidase</keyword>
<dbReference type="Pfam" id="PF09261">
    <property type="entry name" value="Alpha-mann_mid"/>
    <property type="match status" value="1"/>
</dbReference>
<dbReference type="AlphaFoldDB" id="A0AAF5I0X0"/>
<evidence type="ECO:0000256" key="11">
    <source>
        <dbReference type="ARBA" id="ARBA00093232"/>
    </source>
</evidence>
<feature type="compositionally biased region" description="Basic and acidic residues" evidence="12">
    <location>
        <begin position="1328"/>
        <end position="1339"/>
    </location>
</feature>
<feature type="compositionally biased region" description="Basic and acidic residues" evidence="12">
    <location>
        <begin position="1249"/>
        <end position="1263"/>
    </location>
</feature>
<dbReference type="Gene3D" id="2.60.40.1180">
    <property type="entry name" value="Golgi alpha-mannosidase II"/>
    <property type="match status" value="1"/>
</dbReference>
<feature type="compositionally biased region" description="Basic residues" evidence="12">
    <location>
        <begin position="1600"/>
        <end position="1614"/>
    </location>
</feature>
<feature type="compositionally biased region" description="Acidic residues" evidence="12">
    <location>
        <begin position="1618"/>
        <end position="1628"/>
    </location>
</feature>
<feature type="compositionally biased region" description="Low complexity" evidence="12">
    <location>
        <begin position="1642"/>
        <end position="1662"/>
    </location>
</feature>
<feature type="compositionally biased region" description="Basic and acidic residues" evidence="12">
    <location>
        <begin position="1172"/>
        <end position="1200"/>
    </location>
</feature>
<feature type="compositionally biased region" description="Basic and acidic residues" evidence="12">
    <location>
        <begin position="1288"/>
        <end position="1316"/>
    </location>
</feature>
<dbReference type="Pfam" id="PF01074">
    <property type="entry name" value="Glyco_hydro_38N"/>
    <property type="match status" value="1"/>
</dbReference>
<dbReference type="FunFam" id="1.20.1270.50:FF:000001">
    <property type="entry name" value="Alpha-mannosidase"/>
    <property type="match status" value="1"/>
</dbReference>
<accession>A0AAF5I0X0</accession>
<dbReference type="InterPro" id="IPR011013">
    <property type="entry name" value="Gal_mutarotase_sf_dom"/>
</dbReference>
<evidence type="ECO:0000256" key="3">
    <source>
        <dbReference type="ARBA" id="ARBA00022723"/>
    </source>
</evidence>
<keyword evidence="6" id="KW-1015">Disulfide bond</keyword>
<evidence type="ECO:0000256" key="1">
    <source>
        <dbReference type="ARBA" id="ARBA00001947"/>
    </source>
</evidence>
<comment type="cofactor">
    <cofactor evidence="1">
        <name>Zn(2+)</name>
        <dbReference type="ChEBI" id="CHEBI:29105"/>
    </cofactor>
</comment>
<dbReference type="Proteomes" id="UP000035681">
    <property type="component" value="Unplaced"/>
</dbReference>
<evidence type="ECO:0000313" key="16">
    <source>
        <dbReference type="WBParaSite" id="TCONS_00008083.p1"/>
    </source>
</evidence>
<comment type="similarity">
    <text evidence="2">Belongs to the glycosyl hydrolase 38 family.</text>
</comment>
<dbReference type="InterPro" id="IPR027291">
    <property type="entry name" value="Glyco_hydro_38_N_sf"/>
</dbReference>
<dbReference type="Gene3D" id="1.20.1270.50">
    <property type="entry name" value="Glycoside hydrolase family 38, central domain"/>
    <property type="match status" value="1"/>
</dbReference>
<dbReference type="GO" id="GO:0006491">
    <property type="term" value="P:N-glycan processing"/>
    <property type="evidence" value="ECO:0007669"/>
    <property type="project" value="TreeGrafter"/>
</dbReference>
<evidence type="ECO:0000256" key="10">
    <source>
        <dbReference type="ARBA" id="ARBA00083602"/>
    </source>
</evidence>
<keyword evidence="5" id="KW-0862">Zinc</keyword>
<comment type="function">
    <text evidence="8">Catalyzes the first committed step in the biosynthesis of complex N-glycans. It controls conversion of high mannose to complex N-glycans; the final hydrolytic step in the N-glycan maturation pathway.</text>
</comment>
<dbReference type="InterPro" id="IPR011330">
    <property type="entry name" value="Glyco_hydro/deAcase_b/a-brl"/>
</dbReference>
<dbReference type="WBParaSite" id="TCONS_00008083.p1">
    <property type="protein sequence ID" value="TCONS_00008083.p1"/>
    <property type="gene ID" value="XLOC_006080"/>
</dbReference>
<protein>
    <recommendedName>
        <fullName evidence="9">mannosyl-oligosaccharide 1,3-1,6-alpha-mannosidase</fullName>
        <ecNumber evidence="9">3.2.1.114</ecNumber>
    </recommendedName>
    <alternativeName>
        <fullName evidence="10">Mannosyl-oligosaccharide 1,3-1,6-alpha-mannosidase</fullName>
    </alternativeName>
</protein>
<organism evidence="15 16">
    <name type="scientific">Strongyloides stercoralis</name>
    <name type="common">Threadworm</name>
    <dbReference type="NCBI Taxonomy" id="6248"/>
    <lineage>
        <taxon>Eukaryota</taxon>
        <taxon>Metazoa</taxon>
        <taxon>Ecdysozoa</taxon>
        <taxon>Nematoda</taxon>
        <taxon>Chromadorea</taxon>
        <taxon>Rhabditida</taxon>
        <taxon>Tylenchina</taxon>
        <taxon>Panagrolaimomorpha</taxon>
        <taxon>Strongyloidoidea</taxon>
        <taxon>Strongyloididae</taxon>
        <taxon>Strongyloides</taxon>
    </lineage>
</organism>